<evidence type="ECO:0000313" key="2">
    <source>
        <dbReference type="EMBL" id="KUZ90623.1"/>
    </source>
</evidence>
<proteinExistence type="predicted"/>
<keyword evidence="1" id="KW-0812">Transmembrane</keyword>
<evidence type="ECO:0008006" key="4">
    <source>
        <dbReference type="Google" id="ProtNLM"/>
    </source>
</evidence>
<dbReference type="EMBL" id="LOTN01000027">
    <property type="protein sequence ID" value="KUZ90623.1"/>
    <property type="molecule type" value="Genomic_DNA"/>
</dbReference>
<feature type="transmembrane region" description="Helical" evidence="1">
    <location>
        <begin position="21"/>
        <end position="45"/>
    </location>
</feature>
<keyword evidence="1" id="KW-1133">Transmembrane helix</keyword>
<accession>A0A102L630</accession>
<organism evidence="2 3">
    <name type="scientific">Burkholderia ubonensis</name>
    <dbReference type="NCBI Taxonomy" id="101571"/>
    <lineage>
        <taxon>Bacteria</taxon>
        <taxon>Pseudomonadati</taxon>
        <taxon>Pseudomonadota</taxon>
        <taxon>Betaproteobacteria</taxon>
        <taxon>Burkholderiales</taxon>
        <taxon>Burkholderiaceae</taxon>
        <taxon>Burkholderia</taxon>
        <taxon>Burkholderia cepacia complex</taxon>
    </lineage>
</organism>
<evidence type="ECO:0000256" key="1">
    <source>
        <dbReference type="SAM" id="Phobius"/>
    </source>
</evidence>
<feature type="transmembrane region" description="Helical" evidence="1">
    <location>
        <begin position="51"/>
        <end position="71"/>
    </location>
</feature>
<gene>
    <name evidence="2" type="ORF">WI38_14035</name>
</gene>
<dbReference type="Proteomes" id="UP000065521">
    <property type="component" value="Unassembled WGS sequence"/>
</dbReference>
<reference evidence="2 3" key="1">
    <citation type="submission" date="2015-11" db="EMBL/GenBank/DDBJ databases">
        <title>Expanding the genomic diversity of Burkholderia species for the development of highly accurate diagnostics.</title>
        <authorList>
            <person name="Sahl J."/>
            <person name="Keim P."/>
            <person name="Wagner D."/>
        </authorList>
    </citation>
    <scope>NUCLEOTIDE SEQUENCE [LARGE SCALE GENOMIC DNA]</scope>
    <source>
        <strain evidence="2 3">RF32-BP4</strain>
    </source>
</reference>
<protein>
    <recommendedName>
        <fullName evidence="4">DUF4175 domain-containing protein</fullName>
    </recommendedName>
</protein>
<dbReference type="RefSeq" id="WP_059633236.1">
    <property type="nucleotide sequence ID" value="NZ_LOTK01000075.1"/>
</dbReference>
<sequence>MASNGKKIWFPAKRYGWGWGLPVTWQGWVALLLYLLGVVASVWLLPPHDAPFAFGSCVALLTATLIVVCWLKGEKPKWRWGKGD</sequence>
<keyword evidence="1" id="KW-0472">Membrane</keyword>
<comment type="caution">
    <text evidence="2">The sequence shown here is derived from an EMBL/GenBank/DDBJ whole genome shotgun (WGS) entry which is preliminary data.</text>
</comment>
<evidence type="ECO:0000313" key="3">
    <source>
        <dbReference type="Proteomes" id="UP000065521"/>
    </source>
</evidence>
<dbReference type="AlphaFoldDB" id="A0A102L630"/>
<name>A0A102L630_9BURK</name>